<dbReference type="InterPro" id="IPR013616">
    <property type="entry name" value="Chitin_synth_N"/>
</dbReference>
<dbReference type="OrthoDB" id="26569at2759"/>
<dbReference type="GO" id="GO:0071555">
    <property type="term" value="P:cell wall organization"/>
    <property type="evidence" value="ECO:0007669"/>
    <property type="project" value="UniProtKB-KW"/>
</dbReference>
<keyword evidence="3 10" id="KW-1003">Cell membrane</keyword>
<evidence type="ECO:0000256" key="3">
    <source>
        <dbReference type="ARBA" id="ARBA00022475"/>
    </source>
</evidence>
<feature type="region of interest" description="Disordered" evidence="11">
    <location>
        <begin position="1"/>
        <end position="107"/>
    </location>
</feature>
<comment type="catalytic activity">
    <reaction evidence="10">
        <text>[(1-&gt;4)-N-acetyl-beta-D-glucosaminyl](n) + UDP-N-acetyl-alpha-D-glucosamine = [(1-&gt;4)-N-acetyl-beta-D-glucosaminyl](n+1) + UDP + H(+)</text>
        <dbReference type="Rhea" id="RHEA:16637"/>
        <dbReference type="Rhea" id="RHEA-COMP:9593"/>
        <dbReference type="Rhea" id="RHEA-COMP:9595"/>
        <dbReference type="ChEBI" id="CHEBI:15378"/>
        <dbReference type="ChEBI" id="CHEBI:17029"/>
        <dbReference type="ChEBI" id="CHEBI:57705"/>
        <dbReference type="ChEBI" id="CHEBI:58223"/>
        <dbReference type="EC" id="2.4.1.16"/>
    </reaction>
</comment>
<dbReference type="Proteomes" id="UP000018144">
    <property type="component" value="Unassembled WGS sequence"/>
</dbReference>
<evidence type="ECO:0000256" key="11">
    <source>
        <dbReference type="SAM" id="MobiDB-lite"/>
    </source>
</evidence>
<name>U4KXX4_PYROM</name>
<comment type="subcellular location">
    <subcellularLocation>
        <location evidence="1 10">Cell membrane</location>
        <topology evidence="1 10">Multi-pass membrane protein</topology>
    </subcellularLocation>
</comment>
<dbReference type="InterPro" id="IPR004835">
    <property type="entry name" value="Chitin_synth"/>
</dbReference>
<comment type="function">
    <text evidence="10">Polymerizes chitin, a structural polymer of the cell wall and septum, by transferring the sugar moiety of UDP-GlcNAc to the non-reducing end of the growing chitin polymer.</text>
</comment>
<keyword evidence="7 10" id="KW-1133">Transmembrane helix</keyword>
<evidence type="ECO:0000256" key="1">
    <source>
        <dbReference type="ARBA" id="ARBA00004651"/>
    </source>
</evidence>
<protein>
    <recommendedName>
        <fullName evidence="2 10">Chitin synthase</fullName>
        <ecNumber evidence="2 10">2.4.1.16</ecNumber>
    </recommendedName>
</protein>
<proteinExistence type="inferred from homology"/>
<dbReference type="eggNOG" id="KOG2571">
    <property type="taxonomic scope" value="Eukaryota"/>
</dbReference>
<dbReference type="GO" id="GO:0004100">
    <property type="term" value="F:chitin synthase activity"/>
    <property type="evidence" value="ECO:0007669"/>
    <property type="project" value="UniProtKB-UniRule"/>
</dbReference>
<keyword evidence="6 10" id="KW-0812">Transmembrane</keyword>
<keyword evidence="5 10" id="KW-0808">Transferase</keyword>
<keyword evidence="4 10" id="KW-0328">Glycosyltransferase</keyword>
<dbReference type="EMBL" id="HF935331">
    <property type="protein sequence ID" value="CCX07032.1"/>
    <property type="molecule type" value="Genomic_DNA"/>
</dbReference>
<dbReference type="OMA" id="NTIMSWF"/>
<gene>
    <name evidence="13" type="ORF">PCON_06619</name>
</gene>
<keyword evidence="14" id="KW-1185">Reference proteome</keyword>
<feature type="transmembrane region" description="Helical" evidence="10">
    <location>
        <begin position="737"/>
        <end position="756"/>
    </location>
</feature>
<feature type="transmembrane region" description="Helical" evidence="10">
    <location>
        <begin position="703"/>
        <end position="725"/>
    </location>
</feature>
<evidence type="ECO:0000256" key="8">
    <source>
        <dbReference type="ARBA" id="ARBA00023136"/>
    </source>
</evidence>
<feature type="compositionally biased region" description="Polar residues" evidence="11">
    <location>
        <begin position="42"/>
        <end position="52"/>
    </location>
</feature>
<feature type="domain" description="Chitin synthase N-terminal" evidence="12">
    <location>
        <begin position="242"/>
        <end position="306"/>
    </location>
</feature>
<evidence type="ECO:0000256" key="5">
    <source>
        <dbReference type="ARBA" id="ARBA00022679"/>
    </source>
</evidence>
<dbReference type="Pfam" id="PF08407">
    <property type="entry name" value="Chitin_synth_1N"/>
    <property type="match status" value="1"/>
</dbReference>
<feature type="transmembrane region" description="Helical" evidence="10">
    <location>
        <begin position="659"/>
        <end position="683"/>
    </location>
</feature>
<evidence type="ECO:0000256" key="7">
    <source>
        <dbReference type="ARBA" id="ARBA00022989"/>
    </source>
</evidence>
<feature type="transmembrane region" description="Helical" evidence="10">
    <location>
        <begin position="628"/>
        <end position="647"/>
    </location>
</feature>
<evidence type="ECO:0000313" key="13">
    <source>
        <dbReference type="EMBL" id="CCX07032.1"/>
    </source>
</evidence>
<evidence type="ECO:0000256" key="9">
    <source>
        <dbReference type="ARBA" id="ARBA00023316"/>
    </source>
</evidence>
<evidence type="ECO:0000256" key="6">
    <source>
        <dbReference type="ARBA" id="ARBA00022692"/>
    </source>
</evidence>
<dbReference type="PANTHER" id="PTHR22914:SF9">
    <property type="entry name" value="CHITIN SYNTHASE 1"/>
    <property type="match status" value="1"/>
</dbReference>
<dbReference type="Pfam" id="PF01644">
    <property type="entry name" value="Chitin_synth_1"/>
    <property type="match status" value="1"/>
</dbReference>
<feature type="compositionally biased region" description="Low complexity" evidence="11">
    <location>
        <begin position="192"/>
        <end position="224"/>
    </location>
</feature>
<feature type="transmembrane region" description="Helical" evidence="10">
    <location>
        <begin position="917"/>
        <end position="938"/>
    </location>
</feature>
<feature type="transmembrane region" description="Helical" evidence="10">
    <location>
        <begin position="776"/>
        <end position="799"/>
    </location>
</feature>
<evidence type="ECO:0000313" key="14">
    <source>
        <dbReference type="Proteomes" id="UP000018144"/>
    </source>
</evidence>
<feature type="compositionally biased region" description="Polar residues" evidence="11">
    <location>
        <begin position="66"/>
        <end position="91"/>
    </location>
</feature>
<organism evidence="13 14">
    <name type="scientific">Pyronema omphalodes (strain CBS 100304)</name>
    <name type="common">Pyronema confluens</name>
    <dbReference type="NCBI Taxonomy" id="1076935"/>
    <lineage>
        <taxon>Eukaryota</taxon>
        <taxon>Fungi</taxon>
        <taxon>Dikarya</taxon>
        <taxon>Ascomycota</taxon>
        <taxon>Pezizomycotina</taxon>
        <taxon>Pezizomycetes</taxon>
        <taxon>Pezizales</taxon>
        <taxon>Pyronemataceae</taxon>
        <taxon>Pyronema</taxon>
    </lineage>
</organism>
<feature type="region of interest" description="Disordered" evidence="11">
    <location>
        <begin position="142"/>
        <end position="234"/>
    </location>
</feature>
<dbReference type="EC" id="2.4.1.16" evidence="2 10"/>
<dbReference type="GO" id="GO:0006031">
    <property type="term" value="P:chitin biosynthetic process"/>
    <property type="evidence" value="ECO:0007669"/>
    <property type="project" value="UniProtKB-UniRule"/>
</dbReference>
<accession>U4KXX4</accession>
<dbReference type="STRING" id="1076935.U4KXX4"/>
<evidence type="ECO:0000256" key="10">
    <source>
        <dbReference type="RuleBase" id="RU366040"/>
    </source>
</evidence>
<feature type="transmembrane region" description="Helical" evidence="10">
    <location>
        <begin position="958"/>
        <end position="983"/>
    </location>
</feature>
<keyword evidence="8 10" id="KW-0472">Membrane</keyword>
<dbReference type="PANTHER" id="PTHR22914">
    <property type="entry name" value="CHITIN SYNTHASE"/>
    <property type="match status" value="1"/>
</dbReference>
<comment type="similarity">
    <text evidence="10">Belongs to the chitin synthase family.</text>
</comment>
<dbReference type="GO" id="GO:0030428">
    <property type="term" value="C:cell septum"/>
    <property type="evidence" value="ECO:0007669"/>
    <property type="project" value="TreeGrafter"/>
</dbReference>
<dbReference type="AlphaFoldDB" id="U4KXX4"/>
<reference evidence="13 14" key="1">
    <citation type="journal article" date="2013" name="PLoS Genet.">
        <title>The genome and development-dependent transcriptomes of Pyronema confluens: a window into fungal evolution.</title>
        <authorList>
            <person name="Traeger S."/>
            <person name="Altegoer F."/>
            <person name="Freitag M."/>
            <person name="Gabaldon T."/>
            <person name="Kempken F."/>
            <person name="Kumar A."/>
            <person name="Marcet-Houben M."/>
            <person name="Poggeler S."/>
            <person name="Stajich J.E."/>
            <person name="Nowrousian M."/>
        </authorList>
    </citation>
    <scope>NUCLEOTIDE SEQUENCE [LARGE SCALE GENOMIC DNA]</scope>
    <source>
        <strain evidence="14">CBS 100304</strain>
        <tissue evidence="13">Vegetative mycelium</tissue>
    </source>
</reference>
<sequence>MSGRYQGIGANSDRDELHIPMPDPSYTPVSDSDETLYDPGTSAYQRTPSYHSASPHDEHQFGSPIHQRTASFGSPVHQRTGSFGSPTQQRRTSYHGGPGEEYPMQDYRRSSINLPYAEQVYSMPEWLDDDAYARQTTPISAGSYAAPAAPPPPNPYVGDNNEIPGFSNYPPNRRYSSYPIDGDGDDRQPMLSSPGAMGAGSASSRHSRHNSMPNQGQPQQQSGPGDAGEKKITNAWGGMGNEVTLKEGNLVLNCPTPEPLLKALPLKDATEFKCMRYSAATCDPSEFVQKRFALRPQLFGHPRSTELFIVITMYSEDEILFANTMMGVIQNIEYMCSEKVNDPFFKWGPDGWKKIVVCVVSDGVEKIHPKTRSLLAAMGCYQHDISKQMVNGEKVQAHIYEYTTQVGLKRDGDKITPVIGGLKVPIQMMFCLKEDNKQKINSHRWFFQAFGPALNPNICVLIDAGTKPGKDSIYQLWKAFYLNTQCAGACGEIKAELTNGNWWKNPLVATQNFEYKMSNILDKPLESVFGFISVLPGAFSAYRYCALQNDANGEGPLEMYFKGEGMHSGAIKADILEKNMYLAEDRILCFELVTKRKFAWTLQYVKSANATTDVPEEVAELVKQRRRWLNGSFFAAIFALVKMKNIWRSGHSPMRKMVFLFEFLYQTISLLFSWFALANFFLVFRILTASLGEPEMNFPPGRWLSVIFEWIYFAVLFTCFILALGNKPDGSRIFFKAMMYFWALIMVYLMFAAIFITTKSIQKELSETDGFTAGDIFANSIFRDLVVSLSSTYVLYFVASFMYMEPWHMFTSFIQYLLLSPSYINVLNIYAFCNVHDISWGTKEGKAPAGPGKHQQVSGGLAADGSSLQQSQKNRIDNYHLELERLSGVEMKKEKTAEDIAKEESENEKFFYADVRCMVVLAWCSTNFGLAAVILNSGGLNRLVNGNPEKVQATRSTIYMAVVLWSVAVLALVRFMGACWFLVLRMHFVWGSGISASMW</sequence>
<keyword evidence="9 10" id="KW-0961">Cell wall biogenesis/degradation</keyword>
<evidence type="ECO:0000259" key="12">
    <source>
        <dbReference type="Pfam" id="PF08407"/>
    </source>
</evidence>
<evidence type="ECO:0000256" key="2">
    <source>
        <dbReference type="ARBA" id="ARBA00012543"/>
    </source>
</evidence>
<evidence type="ECO:0000256" key="4">
    <source>
        <dbReference type="ARBA" id="ARBA00022676"/>
    </source>
</evidence>
<dbReference type="CDD" id="cd04190">
    <property type="entry name" value="Chitin_synth_C"/>
    <property type="match status" value="1"/>
</dbReference>
<dbReference type="GO" id="GO:0005886">
    <property type="term" value="C:plasma membrane"/>
    <property type="evidence" value="ECO:0007669"/>
    <property type="project" value="UniProtKB-SubCell"/>
</dbReference>